<comment type="caution">
    <text evidence="1">The sequence shown here is derived from an EMBL/GenBank/DDBJ whole genome shotgun (WGS) entry which is preliminary data.</text>
</comment>
<dbReference type="InterPro" id="IPR011990">
    <property type="entry name" value="TPR-like_helical_dom_sf"/>
</dbReference>
<dbReference type="AlphaFoldDB" id="A0A7J7KFX8"/>
<dbReference type="OrthoDB" id="433738at2759"/>
<dbReference type="InterPro" id="IPR050754">
    <property type="entry name" value="FKBP4/5/8-like"/>
</dbReference>
<reference evidence="1" key="1">
    <citation type="submission" date="2020-06" db="EMBL/GenBank/DDBJ databases">
        <title>Draft genome of Bugula neritina, a colonial animal packing powerful symbionts and potential medicines.</title>
        <authorList>
            <person name="Rayko M."/>
        </authorList>
    </citation>
    <scope>NUCLEOTIDE SEQUENCE [LARGE SCALE GENOMIC DNA]</scope>
    <source>
        <strain evidence="1">Kwan_BN1</strain>
    </source>
</reference>
<dbReference type="SUPFAM" id="SSF48452">
    <property type="entry name" value="TPR-like"/>
    <property type="match status" value="1"/>
</dbReference>
<proteinExistence type="predicted"/>
<protein>
    <submittedName>
        <fullName evidence="1">TTC9C</fullName>
    </submittedName>
</protein>
<keyword evidence="2" id="KW-1185">Reference proteome</keyword>
<dbReference type="Proteomes" id="UP000593567">
    <property type="component" value="Unassembled WGS sequence"/>
</dbReference>
<gene>
    <name evidence="1" type="ORF">EB796_004861</name>
</gene>
<organism evidence="1 2">
    <name type="scientific">Bugula neritina</name>
    <name type="common">Brown bryozoan</name>
    <name type="synonym">Sertularia neritina</name>
    <dbReference type="NCBI Taxonomy" id="10212"/>
    <lineage>
        <taxon>Eukaryota</taxon>
        <taxon>Metazoa</taxon>
        <taxon>Spiralia</taxon>
        <taxon>Lophotrochozoa</taxon>
        <taxon>Bryozoa</taxon>
        <taxon>Gymnolaemata</taxon>
        <taxon>Cheilostomatida</taxon>
        <taxon>Flustrina</taxon>
        <taxon>Buguloidea</taxon>
        <taxon>Bugulidae</taxon>
        <taxon>Bugula</taxon>
    </lineage>
</organism>
<dbReference type="InterPro" id="IPR019734">
    <property type="entry name" value="TPR_rpt"/>
</dbReference>
<dbReference type="EMBL" id="VXIV02000663">
    <property type="protein sequence ID" value="KAF6036834.1"/>
    <property type="molecule type" value="Genomic_DNA"/>
</dbReference>
<dbReference type="PANTHER" id="PTHR46512">
    <property type="entry name" value="PEPTIDYLPROLYL ISOMERASE"/>
    <property type="match status" value="1"/>
</dbReference>
<dbReference type="Gene3D" id="1.25.40.10">
    <property type="entry name" value="Tetratricopeptide repeat domain"/>
    <property type="match status" value="1"/>
</dbReference>
<name>A0A7J7KFX8_BUGNE</name>
<evidence type="ECO:0000313" key="2">
    <source>
        <dbReference type="Proteomes" id="UP000593567"/>
    </source>
</evidence>
<evidence type="ECO:0000313" key="1">
    <source>
        <dbReference type="EMBL" id="KAF6036834.1"/>
    </source>
</evidence>
<dbReference type="SMART" id="SM00028">
    <property type="entry name" value="TPR"/>
    <property type="match status" value="2"/>
</dbReference>
<accession>A0A7J7KFX8</accession>
<sequence>MESLAVDGFSRGSLEKVEHLLREAKKYKEEGNAWYLSKDYRKAIRCYHQSLLYIKSITQGQDTVGTLLGVNQKESLPADVQQTISKLSRDCHNNLAACIMNKDDPDYTKVISYCDLVIDDQPTNAKAHFRKGVSLYNLKDYDTALTSFLKAKDSAGAPDSQINKYINMCHQANKVETQKMKATYQNMFKQMAV</sequence>